<evidence type="ECO:0000256" key="9">
    <source>
        <dbReference type="ARBA" id="ARBA00023002"/>
    </source>
</evidence>
<dbReference type="PANTHER" id="PTHR11465">
    <property type="entry name" value="CATALASE"/>
    <property type="match status" value="1"/>
</dbReference>
<gene>
    <name evidence="13" type="ORF">F0U60_26240</name>
</gene>
<dbReference type="PIRSF" id="PIRSF038928">
    <property type="entry name" value="Catalase_clade1-3"/>
    <property type="match status" value="1"/>
</dbReference>
<comment type="function">
    <text evidence="2">Decomposes hydrogen peroxide into water and oxygen; serves to protect cells from the toxic effects of hydrogen peroxide.</text>
</comment>
<sequence length="499" mass="55362">MALALGVSGGALAASPLTTDSGARVGTNQSSKTAGPRGGILLEDFHLIEKLARFDRERIPERVVHARGVGAYGEFISDGDFSNLTRLSMLSAKGKKTPMFVRFSTVIHPQGSSETVRDPRGFALKFYTDEGNWDLVGNSLPIFFIRDAIKFPDMVHSLKPSPITNRQDPNRFFDFFSHVPESTHMLTQVYSDLGIPANYRQMDGFGVHAFKFVNAKGEVKYVKFAWRSQQGVKSLTAEEAERTQGKDIQHATHDLYESIGKGQFPSWVLTAQVLDPKELDAFDFDPLDATKVWPESKAPSIKLGRFTLNRMPDNFFEETEQAAFSPGVMPSGVEPSEDRLLQGRLFSYADTQRYRVGANYLQLPVNRARAEVRNNNQGGSMNFANTRSDVNYEPSITGRTGDDTRFLLSRAPLSGTTQQQPIQKTLNFAQAGEFYRSLPADARARLVKNFAADLGQVKSAEVKTRMVGFLLQADPEYGEQVARAVGLKPEKARTADMVP</sequence>
<dbReference type="Gene3D" id="2.40.180.10">
    <property type="entry name" value="Catalase core domain"/>
    <property type="match status" value="1"/>
</dbReference>
<keyword evidence="14" id="KW-1185">Reference proteome</keyword>
<dbReference type="PROSITE" id="PS00437">
    <property type="entry name" value="CATALASE_1"/>
    <property type="match status" value="1"/>
</dbReference>
<proteinExistence type="inferred from homology"/>
<evidence type="ECO:0000256" key="8">
    <source>
        <dbReference type="ARBA" id="ARBA00022723"/>
    </source>
</evidence>
<dbReference type="InterPro" id="IPR018028">
    <property type="entry name" value="Catalase"/>
</dbReference>
<evidence type="ECO:0000256" key="4">
    <source>
        <dbReference type="ARBA" id="ARBA00012314"/>
    </source>
</evidence>
<evidence type="ECO:0000313" key="14">
    <source>
        <dbReference type="Proteomes" id="UP001611383"/>
    </source>
</evidence>
<accession>A0ABY9XB19</accession>
<evidence type="ECO:0000256" key="6">
    <source>
        <dbReference type="ARBA" id="ARBA00022559"/>
    </source>
</evidence>
<dbReference type="PANTHER" id="PTHR11465:SF23">
    <property type="entry name" value="CATALASE-2"/>
    <property type="match status" value="1"/>
</dbReference>
<evidence type="ECO:0000256" key="2">
    <source>
        <dbReference type="ARBA" id="ARBA00002974"/>
    </source>
</evidence>
<dbReference type="SUPFAM" id="SSF56634">
    <property type="entry name" value="Heme-dependent catalase-like"/>
    <property type="match status" value="1"/>
</dbReference>
<keyword evidence="8" id="KW-0479">Metal-binding</keyword>
<evidence type="ECO:0000256" key="11">
    <source>
        <dbReference type="ARBA" id="ARBA00023324"/>
    </source>
</evidence>
<dbReference type="PRINTS" id="PR00067">
    <property type="entry name" value="CATALASE"/>
</dbReference>
<organism evidence="13 14">
    <name type="scientific">Archangium minus</name>
    <dbReference type="NCBI Taxonomy" id="83450"/>
    <lineage>
        <taxon>Bacteria</taxon>
        <taxon>Pseudomonadati</taxon>
        <taxon>Myxococcota</taxon>
        <taxon>Myxococcia</taxon>
        <taxon>Myxococcales</taxon>
        <taxon>Cystobacterineae</taxon>
        <taxon>Archangiaceae</taxon>
        <taxon>Archangium</taxon>
    </lineage>
</organism>
<dbReference type="EC" id="1.11.1.6" evidence="4"/>
<evidence type="ECO:0000256" key="3">
    <source>
        <dbReference type="ARBA" id="ARBA00005329"/>
    </source>
</evidence>
<name>A0ABY9XB19_9BACT</name>
<evidence type="ECO:0000256" key="1">
    <source>
        <dbReference type="ARBA" id="ARBA00001971"/>
    </source>
</evidence>
<comment type="cofactor">
    <cofactor evidence="1">
        <name>heme</name>
        <dbReference type="ChEBI" id="CHEBI:30413"/>
    </cofactor>
</comment>
<comment type="similarity">
    <text evidence="3">Belongs to the catalase family.</text>
</comment>
<dbReference type="Pfam" id="PF06628">
    <property type="entry name" value="Catalase-rel"/>
    <property type="match status" value="1"/>
</dbReference>
<evidence type="ECO:0000259" key="12">
    <source>
        <dbReference type="SMART" id="SM01060"/>
    </source>
</evidence>
<feature type="domain" description="Catalase core" evidence="12">
    <location>
        <begin position="18"/>
        <end position="401"/>
    </location>
</feature>
<dbReference type="InterPro" id="IPR020835">
    <property type="entry name" value="Catalase_sf"/>
</dbReference>
<dbReference type="InterPro" id="IPR024711">
    <property type="entry name" value="Catalase_clade1/3"/>
</dbReference>
<keyword evidence="10" id="KW-0408">Iron</keyword>
<reference evidence="13 14" key="1">
    <citation type="submission" date="2019-08" db="EMBL/GenBank/DDBJ databases">
        <title>Archangium and Cystobacter genomes.</title>
        <authorList>
            <person name="Chen I.-C.K."/>
            <person name="Wielgoss S."/>
        </authorList>
    </citation>
    <scope>NUCLEOTIDE SEQUENCE [LARGE SCALE GENOMIC DNA]</scope>
    <source>
        <strain evidence="13 14">Cbm 6</strain>
    </source>
</reference>
<dbReference type="PROSITE" id="PS51402">
    <property type="entry name" value="CATALASE_3"/>
    <property type="match status" value="1"/>
</dbReference>
<dbReference type="Proteomes" id="UP001611383">
    <property type="component" value="Chromosome"/>
</dbReference>
<dbReference type="InterPro" id="IPR002226">
    <property type="entry name" value="Catalase_haem_BS"/>
</dbReference>
<keyword evidence="9" id="KW-0560">Oxidoreductase</keyword>
<dbReference type="SMART" id="SM01060">
    <property type="entry name" value="Catalase"/>
    <property type="match status" value="1"/>
</dbReference>
<evidence type="ECO:0000256" key="5">
    <source>
        <dbReference type="ARBA" id="ARBA00014132"/>
    </source>
</evidence>
<keyword evidence="6" id="KW-0575">Peroxidase</keyword>
<dbReference type="EMBL" id="CP043494">
    <property type="protein sequence ID" value="WNG52592.1"/>
    <property type="molecule type" value="Genomic_DNA"/>
</dbReference>
<dbReference type="CDD" id="cd08154">
    <property type="entry name" value="catalase_clade_1"/>
    <property type="match status" value="1"/>
</dbReference>
<dbReference type="Pfam" id="PF00199">
    <property type="entry name" value="Catalase"/>
    <property type="match status" value="1"/>
</dbReference>
<evidence type="ECO:0000313" key="13">
    <source>
        <dbReference type="EMBL" id="WNG52592.1"/>
    </source>
</evidence>
<dbReference type="InterPro" id="IPR011614">
    <property type="entry name" value="Catalase_core"/>
</dbReference>
<dbReference type="InterPro" id="IPR010582">
    <property type="entry name" value="Catalase_immune_responsive"/>
</dbReference>
<evidence type="ECO:0000256" key="10">
    <source>
        <dbReference type="ARBA" id="ARBA00023004"/>
    </source>
</evidence>
<protein>
    <recommendedName>
        <fullName evidence="5">Catalase</fullName>
        <ecNumber evidence="4">1.11.1.6</ecNumber>
    </recommendedName>
</protein>
<evidence type="ECO:0000256" key="7">
    <source>
        <dbReference type="ARBA" id="ARBA00022617"/>
    </source>
</evidence>
<keyword evidence="11" id="KW-0376">Hydrogen peroxide</keyword>
<keyword evidence="7" id="KW-0349">Heme</keyword>